<organism evidence="1 2">
    <name type="scientific">Lasius niger</name>
    <name type="common">Black garden ant</name>
    <dbReference type="NCBI Taxonomy" id="67767"/>
    <lineage>
        <taxon>Eukaryota</taxon>
        <taxon>Metazoa</taxon>
        <taxon>Ecdysozoa</taxon>
        <taxon>Arthropoda</taxon>
        <taxon>Hexapoda</taxon>
        <taxon>Insecta</taxon>
        <taxon>Pterygota</taxon>
        <taxon>Neoptera</taxon>
        <taxon>Endopterygota</taxon>
        <taxon>Hymenoptera</taxon>
        <taxon>Apocrita</taxon>
        <taxon>Aculeata</taxon>
        <taxon>Formicoidea</taxon>
        <taxon>Formicidae</taxon>
        <taxon>Formicinae</taxon>
        <taxon>Lasius</taxon>
        <taxon>Lasius</taxon>
    </lineage>
</organism>
<accession>A0A0J7NGK7</accession>
<keyword evidence="2" id="KW-1185">Reference proteome</keyword>
<name>A0A0J7NGK7_LASNI</name>
<dbReference type="OrthoDB" id="5984724at2759"/>
<gene>
    <name evidence="1" type="ORF">RF55_8423</name>
</gene>
<dbReference type="PaxDb" id="67767-A0A0J7NGK7"/>
<protein>
    <submittedName>
        <fullName evidence="1">Uncharacterized protein</fullName>
    </submittedName>
</protein>
<dbReference type="EMBL" id="LBMM01005255">
    <property type="protein sequence ID" value="KMQ91670.1"/>
    <property type="molecule type" value="Genomic_DNA"/>
</dbReference>
<dbReference type="Proteomes" id="UP000036403">
    <property type="component" value="Unassembled WGS sequence"/>
</dbReference>
<dbReference type="PANTHER" id="PTHR47331">
    <property type="entry name" value="PHD-TYPE DOMAIN-CONTAINING PROTEIN"/>
    <property type="match status" value="1"/>
</dbReference>
<reference evidence="1 2" key="1">
    <citation type="submission" date="2015-04" db="EMBL/GenBank/DDBJ databases">
        <title>Lasius niger genome sequencing.</title>
        <authorList>
            <person name="Konorov E.A."/>
            <person name="Nikitin M.A."/>
            <person name="Kirill M.V."/>
            <person name="Chang P."/>
        </authorList>
    </citation>
    <scope>NUCLEOTIDE SEQUENCE [LARGE SCALE GENOMIC DNA]</scope>
    <source>
        <tissue evidence="1">Whole</tissue>
    </source>
</reference>
<comment type="caution">
    <text evidence="1">The sequence shown here is derived from an EMBL/GenBank/DDBJ whole genome shotgun (WGS) entry which is preliminary data.</text>
</comment>
<dbReference type="PANTHER" id="PTHR47331:SF5">
    <property type="entry name" value="RIBONUCLEASE H"/>
    <property type="match status" value="1"/>
</dbReference>
<sequence length="275" mass="30763">MNRKIERLLNDQADLYGRISRAIDNLKKTGAAKITEVLAGHNYVTQDLPELAEESYLDQKGTFLDLLRNFQEKRSPAVPAANLDSSASTSLPHPRCRGFSNRYSLCQRDHFLMLCEEYKRKTAAERKQHIKANSLCLNCLGRHKVSECASKKDCTACGARHHTPIHDACRETEVTKTSHVAQRPAERPTAVLFATARLRVADRHRAWHSVRALVDQRSESTIISECLAQKLRLLRSPASVSVFGVGGQKTAVVRGRVGLPLSPRSVFAREERGNL</sequence>
<proteinExistence type="predicted"/>
<dbReference type="AlphaFoldDB" id="A0A0J7NGK7"/>
<evidence type="ECO:0000313" key="1">
    <source>
        <dbReference type="EMBL" id="KMQ91670.1"/>
    </source>
</evidence>
<evidence type="ECO:0000313" key="2">
    <source>
        <dbReference type="Proteomes" id="UP000036403"/>
    </source>
</evidence>